<feature type="transmembrane region" description="Helical" evidence="1">
    <location>
        <begin position="363"/>
        <end position="383"/>
    </location>
</feature>
<evidence type="ECO:0000313" key="2">
    <source>
        <dbReference type="EMBL" id="EDV21693.1"/>
    </source>
</evidence>
<dbReference type="AlphaFoldDB" id="B3S641"/>
<feature type="transmembrane region" description="Helical" evidence="1">
    <location>
        <begin position="327"/>
        <end position="351"/>
    </location>
</feature>
<evidence type="ECO:0000313" key="3">
    <source>
        <dbReference type="Proteomes" id="UP000009022"/>
    </source>
</evidence>
<keyword evidence="3" id="KW-1185">Reference proteome</keyword>
<feature type="transmembrane region" description="Helical" evidence="1">
    <location>
        <begin position="219"/>
        <end position="242"/>
    </location>
</feature>
<dbReference type="HOGENOM" id="CLU_603175_0_0_1"/>
<feature type="transmembrane region" description="Helical" evidence="1">
    <location>
        <begin position="297"/>
        <end position="315"/>
    </location>
</feature>
<proteinExistence type="predicted"/>
<name>B3S641_TRIAD</name>
<feature type="transmembrane region" description="Helical" evidence="1">
    <location>
        <begin position="55"/>
        <end position="75"/>
    </location>
</feature>
<protein>
    <submittedName>
        <fullName evidence="2">Uncharacterized protein</fullName>
    </submittedName>
</protein>
<dbReference type="InParanoid" id="B3S641"/>
<organism evidence="2 3">
    <name type="scientific">Trichoplax adhaerens</name>
    <name type="common">Trichoplax reptans</name>
    <dbReference type="NCBI Taxonomy" id="10228"/>
    <lineage>
        <taxon>Eukaryota</taxon>
        <taxon>Metazoa</taxon>
        <taxon>Placozoa</taxon>
        <taxon>Uniplacotomia</taxon>
        <taxon>Trichoplacea</taxon>
        <taxon>Trichoplacidae</taxon>
        <taxon>Trichoplax</taxon>
    </lineage>
</organism>
<gene>
    <name evidence="2" type="ORF">TRIADDRAFT_59667</name>
</gene>
<keyword evidence="1" id="KW-1133">Transmembrane helix</keyword>
<feature type="transmembrane region" description="Helical" evidence="1">
    <location>
        <begin position="263"/>
        <end position="291"/>
    </location>
</feature>
<accession>B3S641</accession>
<dbReference type="KEGG" id="tad:TRIADDRAFT_59667"/>
<dbReference type="GeneID" id="6756916"/>
<dbReference type="CTD" id="6756916"/>
<keyword evidence="1" id="KW-0472">Membrane</keyword>
<sequence length="454" mass="49574">MPSCMQSRCRGFIVHTGRFALALLVIAACLVNAIRSTYMFIIYNLKIYSIYERGIFGANMAVTGVSLANIVWVAISSGNKLGRMGTLRNSELQLRSYDEQECEDDDISLFNQSICGLTIFQLSLSQLIAGMILIALGIYSLFDSFWLFSTIPLYLAVSLLTSATLGITSRYKKTVYLAIWFRVLCLMSRALAPVSLCICTYGFIGYFNEKPTETIKLSIIFGGIGVSSLVAMMSSTLAAIVVQKYVGINLCSPGNSNSFYGSAHYKVGVCQIASGLLCLAAGIASMILLRGSYFTQFTYYVAVMAFSSGLCGIDVASKKSEATLSTFVIMSTYTVVTSLVNVALALIQYSSLQTLNLPFTPNMALYMLLACLISTALVFLSGFSGAVVCGMRMGICCSEDFRRRTMSFIRGRRPSFLRGRRPSFLNRNNDYQNRNDKKMAMAQSSARSGGAASV</sequence>
<keyword evidence="1" id="KW-0812">Transmembrane</keyword>
<feature type="transmembrane region" description="Helical" evidence="1">
    <location>
        <begin position="117"/>
        <end position="139"/>
    </location>
</feature>
<feature type="transmembrane region" description="Helical" evidence="1">
    <location>
        <begin position="21"/>
        <end position="43"/>
    </location>
</feature>
<dbReference type="RefSeq" id="XP_002115841.1">
    <property type="nucleotide sequence ID" value="XM_002115805.1"/>
</dbReference>
<dbReference type="EMBL" id="DS985252">
    <property type="protein sequence ID" value="EDV21693.1"/>
    <property type="molecule type" value="Genomic_DNA"/>
</dbReference>
<dbReference type="PhylomeDB" id="B3S641"/>
<evidence type="ECO:0000256" key="1">
    <source>
        <dbReference type="SAM" id="Phobius"/>
    </source>
</evidence>
<feature type="transmembrane region" description="Helical" evidence="1">
    <location>
        <begin position="179"/>
        <end position="207"/>
    </location>
</feature>
<reference evidence="2 3" key="1">
    <citation type="journal article" date="2008" name="Nature">
        <title>The Trichoplax genome and the nature of placozoans.</title>
        <authorList>
            <person name="Srivastava M."/>
            <person name="Begovic E."/>
            <person name="Chapman J."/>
            <person name="Putnam N.H."/>
            <person name="Hellsten U."/>
            <person name="Kawashima T."/>
            <person name="Kuo A."/>
            <person name="Mitros T."/>
            <person name="Salamov A."/>
            <person name="Carpenter M.L."/>
            <person name="Signorovitch A.Y."/>
            <person name="Moreno M.A."/>
            <person name="Kamm K."/>
            <person name="Grimwood J."/>
            <person name="Schmutz J."/>
            <person name="Shapiro H."/>
            <person name="Grigoriev I.V."/>
            <person name="Buss L.W."/>
            <person name="Schierwater B."/>
            <person name="Dellaporta S.L."/>
            <person name="Rokhsar D.S."/>
        </authorList>
    </citation>
    <scope>NUCLEOTIDE SEQUENCE [LARGE SCALE GENOMIC DNA]</scope>
    <source>
        <strain evidence="2 3">Grell-BS-1999</strain>
    </source>
</reference>
<feature type="transmembrane region" description="Helical" evidence="1">
    <location>
        <begin position="145"/>
        <end position="167"/>
    </location>
</feature>
<dbReference type="Proteomes" id="UP000009022">
    <property type="component" value="Unassembled WGS sequence"/>
</dbReference>